<evidence type="ECO:0000313" key="11">
    <source>
        <dbReference type="EMBL" id="AGC45219.1"/>
    </source>
</evidence>
<dbReference type="InterPro" id="IPR051536">
    <property type="entry name" value="UDG_Type-4/5"/>
</dbReference>
<dbReference type="Pfam" id="PF13566">
    <property type="entry name" value="DUF4130"/>
    <property type="match status" value="1"/>
</dbReference>
<proteinExistence type="predicted"/>
<feature type="domain" description="Uracil-DNA glycosylase-like" evidence="9">
    <location>
        <begin position="217"/>
        <end position="344"/>
    </location>
</feature>
<feature type="region of interest" description="Disordered" evidence="8">
    <location>
        <begin position="186"/>
        <end position="205"/>
    </location>
</feature>
<keyword evidence="5" id="KW-0408">Iron</keyword>
<dbReference type="InterPro" id="IPR005122">
    <property type="entry name" value="Uracil-DNA_glycosylase-like"/>
</dbReference>
<dbReference type="GO" id="GO:0097506">
    <property type="term" value="F:deaminated base DNA N-glycosylase activity"/>
    <property type="evidence" value="ECO:0007669"/>
    <property type="project" value="UniProtKB-ARBA"/>
</dbReference>
<reference evidence="11 12" key="1">
    <citation type="journal article" date="2013" name="Genome Announc.">
        <title>Complete genome sequence of Myxococcus stipitatus strain DSM 14675, a fruiting myxobacterium.</title>
        <authorList>
            <person name="Huntley S."/>
            <person name="Kneip S."/>
            <person name="Treuner-Lange A."/>
            <person name="Sogaard-Andersen L."/>
        </authorList>
    </citation>
    <scope>NUCLEOTIDE SEQUENCE [LARGE SCALE GENOMIC DNA]</scope>
    <source>
        <strain evidence="12">DSM 14675 / JCM 12634 / Mx s8</strain>
    </source>
</reference>
<organism evidence="11 12">
    <name type="scientific">Myxococcus stipitatus (strain DSM 14675 / JCM 12634 / Mx s8)</name>
    <dbReference type="NCBI Taxonomy" id="1278073"/>
    <lineage>
        <taxon>Bacteria</taxon>
        <taxon>Pseudomonadati</taxon>
        <taxon>Myxococcota</taxon>
        <taxon>Myxococcia</taxon>
        <taxon>Myxococcales</taxon>
        <taxon>Cystobacterineae</taxon>
        <taxon>Myxococcaceae</taxon>
        <taxon>Myxococcus</taxon>
    </lineage>
</organism>
<keyword evidence="3" id="KW-0227">DNA damage</keyword>
<keyword evidence="1" id="KW-0004">4Fe-4S</keyword>
<evidence type="ECO:0008006" key="13">
    <source>
        <dbReference type="Google" id="ProtNLM"/>
    </source>
</evidence>
<dbReference type="Pfam" id="PF03167">
    <property type="entry name" value="UDG"/>
    <property type="match status" value="1"/>
</dbReference>
<evidence type="ECO:0000256" key="1">
    <source>
        <dbReference type="ARBA" id="ARBA00022485"/>
    </source>
</evidence>
<evidence type="ECO:0000256" key="3">
    <source>
        <dbReference type="ARBA" id="ARBA00022763"/>
    </source>
</evidence>
<dbReference type="Proteomes" id="UP000011131">
    <property type="component" value="Chromosome"/>
</dbReference>
<dbReference type="PATRIC" id="fig|1278073.3.peg.3985"/>
<keyword evidence="6" id="KW-0411">Iron-sulfur</keyword>
<dbReference type="eggNOG" id="COG1573">
    <property type="taxonomic scope" value="Bacteria"/>
</dbReference>
<gene>
    <name evidence="11" type="ordered locus">MYSTI_03913</name>
</gene>
<dbReference type="GO" id="GO:0006281">
    <property type="term" value="P:DNA repair"/>
    <property type="evidence" value="ECO:0007669"/>
    <property type="project" value="UniProtKB-KW"/>
</dbReference>
<keyword evidence="4" id="KW-0378">Hydrolase</keyword>
<evidence type="ECO:0000256" key="5">
    <source>
        <dbReference type="ARBA" id="ARBA00023004"/>
    </source>
</evidence>
<evidence type="ECO:0000256" key="8">
    <source>
        <dbReference type="SAM" id="MobiDB-lite"/>
    </source>
</evidence>
<dbReference type="KEGG" id="msd:MYSTI_03913"/>
<dbReference type="SUPFAM" id="SSF52141">
    <property type="entry name" value="Uracil-DNA glycosylase-like"/>
    <property type="match status" value="1"/>
</dbReference>
<feature type="domain" description="DUF4130" evidence="10">
    <location>
        <begin position="75"/>
        <end position="169"/>
    </location>
</feature>
<evidence type="ECO:0000256" key="7">
    <source>
        <dbReference type="ARBA" id="ARBA00023204"/>
    </source>
</evidence>
<dbReference type="AlphaFoldDB" id="L7UFJ1"/>
<dbReference type="InterPro" id="IPR036895">
    <property type="entry name" value="Uracil-DNA_glycosylase-like_sf"/>
</dbReference>
<evidence type="ECO:0000256" key="2">
    <source>
        <dbReference type="ARBA" id="ARBA00022723"/>
    </source>
</evidence>
<keyword evidence="2" id="KW-0479">Metal-binding</keyword>
<evidence type="ECO:0000259" key="9">
    <source>
        <dbReference type="Pfam" id="PF03167"/>
    </source>
</evidence>
<evidence type="ECO:0000256" key="6">
    <source>
        <dbReference type="ARBA" id="ARBA00023014"/>
    </source>
</evidence>
<dbReference type="STRING" id="1278073.MYSTI_03913"/>
<name>L7UFJ1_MYXSD</name>
<evidence type="ECO:0000259" key="10">
    <source>
        <dbReference type="Pfam" id="PF13566"/>
    </source>
</evidence>
<dbReference type="HOGENOM" id="CLU_046101_1_0_7"/>
<evidence type="ECO:0000256" key="4">
    <source>
        <dbReference type="ARBA" id="ARBA00022801"/>
    </source>
</evidence>
<dbReference type="InterPro" id="IPR025404">
    <property type="entry name" value="DUF4130"/>
</dbReference>
<keyword evidence="12" id="KW-1185">Reference proteome</keyword>
<dbReference type="GO" id="GO:0046872">
    <property type="term" value="F:metal ion binding"/>
    <property type="evidence" value="ECO:0007669"/>
    <property type="project" value="UniProtKB-KW"/>
</dbReference>
<protein>
    <recommendedName>
        <fullName evidence="13">DUF4130 domain-containing protein</fullName>
    </recommendedName>
</protein>
<dbReference type="PANTHER" id="PTHR33693:SF9">
    <property type="entry name" value="TYPE-4 URACIL-DNA GLYCOSYLASE"/>
    <property type="match status" value="1"/>
</dbReference>
<dbReference type="Gene3D" id="3.40.470.10">
    <property type="entry name" value="Uracil-DNA glycosylase-like domain"/>
    <property type="match status" value="1"/>
</dbReference>
<accession>L7UFJ1</accession>
<keyword evidence="7" id="KW-0234">DNA repair</keyword>
<sequence length="390" mass="43321">MRVSVASELGAFRDVARGLLARGVPPERVTFEDAPGPWEGPVDPGGLEGASARALPVLPWDFLGLAEKVVCHRAPERWALLYRVLWRMTRGERRLLEREGDLDVQRLRRMERAVRRDVSNLVIRIRFRRGVSDGAERYVAWYRPEHRVVRLAAPFLVGRFPALSWSLFTPDTSAHWDGVRLTFGAGLRREDPPGGTEPSPSPAARLERRTLSCGVTRTPVMLLGDVPGTWDEDGGVCFVGPAGKFLEVVLARAGLRRTDLRVSREARPGVFAVPLDWGDARSRRERLVSEVLEVRPLLLLALGSVAGQLLWGPGFRLDVCRGRLVQLSSEAVALATFAPSEVLRPGDPRVQAELRIHFEADLRSAADALRRTLVARAESARTCNDFSARE</sequence>
<dbReference type="EMBL" id="CP004025">
    <property type="protein sequence ID" value="AGC45219.1"/>
    <property type="molecule type" value="Genomic_DNA"/>
</dbReference>
<evidence type="ECO:0000313" key="12">
    <source>
        <dbReference type="Proteomes" id="UP000011131"/>
    </source>
</evidence>
<dbReference type="GO" id="GO:0051539">
    <property type="term" value="F:4 iron, 4 sulfur cluster binding"/>
    <property type="evidence" value="ECO:0007669"/>
    <property type="project" value="UniProtKB-KW"/>
</dbReference>
<dbReference type="PANTHER" id="PTHR33693">
    <property type="entry name" value="TYPE-5 URACIL-DNA GLYCOSYLASE"/>
    <property type="match status" value="1"/>
</dbReference>